<dbReference type="PANTHER" id="PTHR22953">
    <property type="entry name" value="ACID PHOSPHATASE RELATED"/>
    <property type="match status" value="1"/>
</dbReference>
<reference evidence="4" key="1">
    <citation type="journal article" date="2023" name="Mar. Drugs">
        <title>Gemmata algarum, a Novel Planctomycete Isolated from an Algal Mat, Displays Antimicrobial Activity.</title>
        <authorList>
            <person name="Kumar G."/>
            <person name="Kallscheuer N."/>
            <person name="Kashif M."/>
            <person name="Ahamad S."/>
            <person name="Jagadeeshwari U."/>
            <person name="Pannikurungottu S."/>
            <person name="Haufschild T."/>
            <person name="Kabuu M."/>
            <person name="Sasikala C."/>
            <person name="Jogler C."/>
            <person name="Ramana C."/>
        </authorList>
    </citation>
    <scope>NUCLEOTIDE SEQUENCE [LARGE SCALE GENOMIC DNA]</scope>
    <source>
        <strain evidence="4">JC673</strain>
    </source>
</reference>
<dbReference type="InterPro" id="IPR006311">
    <property type="entry name" value="TAT_signal"/>
</dbReference>
<keyword evidence="1" id="KW-0732">Signal</keyword>
<proteinExistence type="predicted"/>
<feature type="domain" description="Calcineurin-like phosphoesterase" evidence="2">
    <location>
        <begin position="148"/>
        <end position="418"/>
    </location>
</feature>
<dbReference type="Pfam" id="PF00149">
    <property type="entry name" value="Metallophos"/>
    <property type="match status" value="1"/>
</dbReference>
<dbReference type="Gene3D" id="3.60.21.10">
    <property type="match status" value="1"/>
</dbReference>
<dbReference type="InterPro" id="IPR029052">
    <property type="entry name" value="Metallo-depent_PP-like"/>
</dbReference>
<dbReference type="InterPro" id="IPR039331">
    <property type="entry name" value="PAPs-like"/>
</dbReference>
<dbReference type="PROSITE" id="PS51318">
    <property type="entry name" value="TAT"/>
    <property type="match status" value="1"/>
</dbReference>
<evidence type="ECO:0000313" key="4">
    <source>
        <dbReference type="Proteomes" id="UP001272242"/>
    </source>
</evidence>
<evidence type="ECO:0000256" key="1">
    <source>
        <dbReference type="ARBA" id="ARBA00022729"/>
    </source>
</evidence>
<evidence type="ECO:0000313" key="3">
    <source>
        <dbReference type="EMBL" id="MDY3558760.1"/>
    </source>
</evidence>
<dbReference type="PANTHER" id="PTHR22953:SF153">
    <property type="entry name" value="PURPLE ACID PHOSPHATASE"/>
    <property type="match status" value="1"/>
</dbReference>
<protein>
    <submittedName>
        <fullName evidence="3">Metallophosphoesterase</fullName>
    </submittedName>
</protein>
<dbReference type="EMBL" id="JAXBLV010000056">
    <property type="protein sequence ID" value="MDY3558760.1"/>
    <property type="molecule type" value="Genomic_DNA"/>
</dbReference>
<accession>A0ABU5EU81</accession>
<gene>
    <name evidence="3" type="ORF">R5W23_005917</name>
</gene>
<comment type="caution">
    <text evidence="3">The sequence shown here is derived from an EMBL/GenBank/DDBJ whole genome shotgun (WGS) entry which is preliminary data.</text>
</comment>
<name>A0ABU5EU81_9BACT</name>
<keyword evidence="4" id="KW-1185">Reference proteome</keyword>
<sequence>MDHEPDRRAFLGAAAAVAGGLTLAPESAMGQPKGANAGAYALPADLSAHNALSLVLGRAGDKSVTANLVAADRLEAFIEYGTEAGKYALKTPPTALAPGQPVEVAIPDLRPGTRYFYRLNFRRPGDAAFNARAECQFHTQRKPGDTFTFCVQGDSHPERPQMSEPNLYARTLQRAAADRPDLYFCMGDDFSVNKVRAVNAESLTAPYLLQRPFLSLVAQFASLYLVNGNHEQASLFNFNQKGELHDVAVGVQTARNKLFPMPAAEGIYTGDARAFRGIGLLRDYFAWTWGDALFVVLDNYWHSPAQVDTGFPGGAGKREDKPKNRDWWDITLGDDQYRWFKRTLEGSKAKFKFVFAHHVLGSGRGGVEMSEFCEWGGKPRGKGAGGDFKTKRPGWELPVHQLMAKHGVGVFFQGHDHLYARQERDGVVYQEVPLPADHLYATHNEDAYTSGTKRANSGYLRVTVSPDEAQVEYVRCWLPKDETATQKTGDIAHSYTVKARS</sequence>
<dbReference type="RefSeq" id="WP_320685640.1">
    <property type="nucleotide sequence ID" value="NZ_JAXBLV010000056.1"/>
</dbReference>
<evidence type="ECO:0000259" key="2">
    <source>
        <dbReference type="Pfam" id="PF00149"/>
    </source>
</evidence>
<dbReference type="SUPFAM" id="SSF56300">
    <property type="entry name" value="Metallo-dependent phosphatases"/>
    <property type="match status" value="1"/>
</dbReference>
<dbReference type="InterPro" id="IPR004843">
    <property type="entry name" value="Calcineurin-like_PHP"/>
</dbReference>
<dbReference type="Proteomes" id="UP001272242">
    <property type="component" value="Unassembled WGS sequence"/>
</dbReference>
<organism evidence="3 4">
    <name type="scientific">Gemmata algarum</name>
    <dbReference type="NCBI Taxonomy" id="2975278"/>
    <lineage>
        <taxon>Bacteria</taxon>
        <taxon>Pseudomonadati</taxon>
        <taxon>Planctomycetota</taxon>
        <taxon>Planctomycetia</taxon>
        <taxon>Gemmatales</taxon>
        <taxon>Gemmataceae</taxon>
        <taxon>Gemmata</taxon>
    </lineage>
</organism>